<reference evidence="2" key="1">
    <citation type="submission" date="2021-06" db="EMBL/GenBank/DDBJ databases">
        <title>Comparative genomics, transcriptomics and evolutionary studies reveal genomic signatures of adaptation to plant cell wall in hemibiotrophic fungi.</title>
        <authorList>
            <consortium name="DOE Joint Genome Institute"/>
            <person name="Baroncelli R."/>
            <person name="Diaz J.F."/>
            <person name="Benocci T."/>
            <person name="Peng M."/>
            <person name="Battaglia E."/>
            <person name="Haridas S."/>
            <person name="Andreopoulos W."/>
            <person name="Labutti K."/>
            <person name="Pangilinan J."/>
            <person name="Floch G.L."/>
            <person name="Makela M.R."/>
            <person name="Henrissat B."/>
            <person name="Grigoriev I.V."/>
            <person name="Crouch J.A."/>
            <person name="De Vries R.P."/>
            <person name="Sukno S.A."/>
            <person name="Thon M.R."/>
        </authorList>
    </citation>
    <scope>NUCLEOTIDE SEQUENCE</scope>
    <source>
        <strain evidence="2">MAFF235873</strain>
    </source>
</reference>
<dbReference type="Proteomes" id="UP001232148">
    <property type="component" value="Unassembled WGS sequence"/>
</dbReference>
<evidence type="ECO:0000313" key="2">
    <source>
        <dbReference type="EMBL" id="KAK2029840.1"/>
    </source>
</evidence>
<evidence type="ECO:0000256" key="1">
    <source>
        <dbReference type="SAM" id="MobiDB-lite"/>
    </source>
</evidence>
<protein>
    <submittedName>
        <fullName evidence="2">Uncharacterized protein</fullName>
    </submittedName>
</protein>
<feature type="compositionally biased region" description="Polar residues" evidence="1">
    <location>
        <begin position="115"/>
        <end position="124"/>
    </location>
</feature>
<evidence type="ECO:0000313" key="3">
    <source>
        <dbReference type="Proteomes" id="UP001232148"/>
    </source>
</evidence>
<proteinExistence type="predicted"/>
<accession>A0AAD9HIQ0</accession>
<name>A0AAD9HIQ0_9PEZI</name>
<comment type="caution">
    <text evidence="2">The sequence shown here is derived from an EMBL/GenBank/DDBJ whole genome shotgun (WGS) entry which is preliminary data.</text>
</comment>
<dbReference type="EMBL" id="MU842858">
    <property type="protein sequence ID" value="KAK2029840.1"/>
    <property type="molecule type" value="Genomic_DNA"/>
</dbReference>
<keyword evidence="3" id="KW-1185">Reference proteome</keyword>
<gene>
    <name evidence="2" type="ORF">LX32DRAFT_344325</name>
</gene>
<organism evidence="2 3">
    <name type="scientific">Colletotrichum zoysiae</name>
    <dbReference type="NCBI Taxonomy" id="1216348"/>
    <lineage>
        <taxon>Eukaryota</taxon>
        <taxon>Fungi</taxon>
        <taxon>Dikarya</taxon>
        <taxon>Ascomycota</taxon>
        <taxon>Pezizomycotina</taxon>
        <taxon>Sordariomycetes</taxon>
        <taxon>Hypocreomycetidae</taxon>
        <taxon>Glomerellales</taxon>
        <taxon>Glomerellaceae</taxon>
        <taxon>Colletotrichum</taxon>
        <taxon>Colletotrichum graminicola species complex</taxon>
    </lineage>
</organism>
<sequence length="244" mass="27764">MLLQAAGLLDIDKMIEHREPEERVGLWLRPRAPQLMVDQTDGSRHQINCDKSLQPHMFCETCARGLKNDDYNPENARRMLEIRVDHCPENLRKIHKNCILSTCTPIPSEEEQGLCQCSSDSESPTKPLLPSDKNDRGYHDPKCHLVKLKSQYYRSKLRELERLEMSRQSKNQSFGEAVRSATTKVAVDAINVHNNIPYGNVHMSLMVGPLVIENGVLQSKRGVLFTIRDRLQLRPVGTTTVSPL</sequence>
<feature type="region of interest" description="Disordered" evidence="1">
    <location>
        <begin position="115"/>
        <end position="134"/>
    </location>
</feature>
<dbReference type="AlphaFoldDB" id="A0AAD9HIQ0"/>